<name>A0A8J3QKX3_9ACTN</name>
<gene>
    <name evidence="1" type="ORF">Raf01_06680</name>
</gene>
<dbReference type="AlphaFoldDB" id="A0A8J3QKX3"/>
<protein>
    <submittedName>
        <fullName evidence="1">Uncharacterized protein</fullName>
    </submittedName>
</protein>
<sequence length="150" mass="16800">MENQGVWEWGVDPNVDDPDVYDRENEPGQAWQRTGVRLSTFLIHVAVFEAIWSAKHGASAPGLSRHRCQDILAPLKPIPHAAWRWPTSGTHLLAGDGILAIAGPAEHHESRVEASDWEVFLAARDHSAMEYLADLSDIEWEWRCTSEHSG</sequence>
<dbReference type="EMBL" id="BONZ01000007">
    <property type="protein sequence ID" value="GIH12496.1"/>
    <property type="molecule type" value="Genomic_DNA"/>
</dbReference>
<comment type="caution">
    <text evidence="1">The sequence shown here is derived from an EMBL/GenBank/DDBJ whole genome shotgun (WGS) entry which is preliminary data.</text>
</comment>
<proteinExistence type="predicted"/>
<organism evidence="1 2">
    <name type="scientific">Rugosimonospora africana</name>
    <dbReference type="NCBI Taxonomy" id="556532"/>
    <lineage>
        <taxon>Bacteria</taxon>
        <taxon>Bacillati</taxon>
        <taxon>Actinomycetota</taxon>
        <taxon>Actinomycetes</taxon>
        <taxon>Micromonosporales</taxon>
        <taxon>Micromonosporaceae</taxon>
        <taxon>Rugosimonospora</taxon>
    </lineage>
</organism>
<evidence type="ECO:0000313" key="1">
    <source>
        <dbReference type="EMBL" id="GIH12496.1"/>
    </source>
</evidence>
<keyword evidence="2" id="KW-1185">Reference proteome</keyword>
<evidence type="ECO:0000313" key="2">
    <source>
        <dbReference type="Proteomes" id="UP000642748"/>
    </source>
</evidence>
<dbReference type="Proteomes" id="UP000642748">
    <property type="component" value="Unassembled WGS sequence"/>
</dbReference>
<reference evidence="1" key="1">
    <citation type="submission" date="2021-01" db="EMBL/GenBank/DDBJ databases">
        <title>Whole genome shotgun sequence of Rugosimonospora africana NBRC 104875.</title>
        <authorList>
            <person name="Komaki H."/>
            <person name="Tamura T."/>
        </authorList>
    </citation>
    <scope>NUCLEOTIDE SEQUENCE</scope>
    <source>
        <strain evidence="1">NBRC 104875</strain>
    </source>
</reference>
<accession>A0A8J3QKX3</accession>